<dbReference type="EMBL" id="CACSAS010000012">
    <property type="protein sequence ID" value="CAA0128839.1"/>
    <property type="molecule type" value="Genomic_DNA"/>
</dbReference>
<protein>
    <submittedName>
        <fullName evidence="1">Uncharacterized protein</fullName>
    </submittedName>
</protein>
<organism evidence="1 2">
    <name type="scientific">Starkeya nomas</name>
    <dbReference type="NCBI Taxonomy" id="2666134"/>
    <lineage>
        <taxon>Bacteria</taxon>
        <taxon>Pseudomonadati</taxon>
        <taxon>Pseudomonadota</taxon>
        <taxon>Alphaproteobacteria</taxon>
        <taxon>Hyphomicrobiales</taxon>
        <taxon>Xanthobacteraceae</taxon>
        <taxon>Starkeya</taxon>
    </lineage>
</organism>
<evidence type="ECO:0000313" key="1">
    <source>
        <dbReference type="EMBL" id="CAA0128839.1"/>
    </source>
</evidence>
<proteinExistence type="predicted"/>
<evidence type="ECO:0000313" key="2">
    <source>
        <dbReference type="Proteomes" id="UP000433050"/>
    </source>
</evidence>
<dbReference type="RefSeq" id="WP_159602067.1">
    <property type="nucleotide sequence ID" value="NZ_CACSAS010000012.1"/>
</dbReference>
<accession>A0A5S9R564</accession>
<dbReference type="Proteomes" id="UP000433050">
    <property type="component" value="Unassembled WGS sequence"/>
</dbReference>
<name>A0A5S9R564_9HYPH</name>
<dbReference type="AlphaFoldDB" id="A0A5S9R564"/>
<gene>
    <name evidence="1" type="ORF">STARVERO_04300</name>
</gene>
<dbReference type="Pfam" id="PF11985">
    <property type="entry name" value="Phage_Mu_Gp27"/>
    <property type="match status" value="1"/>
</dbReference>
<reference evidence="1 2" key="1">
    <citation type="submission" date="2019-12" db="EMBL/GenBank/DDBJ databases">
        <authorList>
            <person name="Reyes-Prieto M."/>
        </authorList>
    </citation>
    <scope>NUCLEOTIDE SEQUENCE [LARGE SCALE GENOMIC DNA]</scope>
    <source>
        <strain evidence="1">HF14-78462</strain>
    </source>
</reference>
<sequence>MANGRGRLSFWDTLPEWGDEARLWAFEQLAERTLTQLEILDGVNERLRAAAWTNGVTSDIPQASRSSLNRLSMRRAGAVRKMAEAKALYEGLATQFDHTDTDASSVVLGEFLKTLVLELADEGGVSTKGAMELARAFQAIVTGMKISDDRRRKLQADYDAKTAKVIDTVAREGGLSAEVVAQLRRDFLGVRPKPPVEGGNASAGS</sequence>
<dbReference type="InterPro" id="IPR021874">
    <property type="entry name" value="Phage_Mu_Gp27"/>
</dbReference>
<keyword evidence="2" id="KW-1185">Reference proteome</keyword>